<evidence type="ECO:0000313" key="3">
    <source>
        <dbReference type="EMBL" id="CAI8927953.1"/>
    </source>
</evidence>
<feature type="transmembrane region" description="Helical" evidence="1">
    <location>
        <begin position="12"/>
        <end position="35"/>
    </location>
</feature>
<reference evidence="3 4" key="1">
    <citation type="submission" date="2023-03" db="EMBL/GenBank/DDBJ databases">
        <authorList>
            <person name="Pearce D."/>
        </authorList>
    </citation>
    <scope>NUCLEOTIDE SEQUENCE [LARGE SCALE GENOMIC DNA]</scope>
    <source>
        <strain evidence="3">Msz</strain>
    </source>
</reference>
<accession>A0ABM9I6N9</accession>
<keyword evidence="4" id="KW-1185">Reference proteome</keyword>
<dbReference type="EMBL" id="OX458333">
    <property type="protein sequence ID" value="CAI8927953.1"/>
    <property type="molecule type" value="Genomic_DNA"/>
</dbReference>
<dbReference type="RefSeq" id="WP_026609458.1">
    <property type="nucleotide sequence ID" value="NZ_OX458333.1"/>
</dbReference>
<keyword evidence="1" id="KW-0812">Transmembrane</keyword>
<dbReference type="Proteomes" id="UP001162030">
    <property type="component" value="Chromosome"/>
</dbReference>
<sequence>MQSKAKILGHPAHPILIVFPLGLLSTAVVFDIIYLVTGSPNFVTVSYWMIAAGILGGLIAAPFGLKDWMAIPPNTRAKYVGLMHGAGNVVVLLLFIGSWWLRRNIDFPGPWAFVLSFAGFALVLITGWLGGELVDRLGVGVDDDADLNAPSSLSKRLTQ</sequence>
<evidence type="ECO:0000259" key="2">
    <source>
        <dbReference type="Pfam" id="PF09990"/>
    </source>
</evidence>
<feature type="transmembrane region" description="Helical" evidence="1">
    <location>
        <begin position="111"/>
        <end position="130"/>
    </location>
</feature>
<proteinExistence type="predicted"/>
<name>A0ABM9I6N9_9GAMM</name>
<keyword evidence="1" id="KW-0472">Membrane</keyword>
<gene>
    <name evidence="3" type="ORF">MSZNOR_3976</name>
</gene>
<evidence type="ECO:0000256" key="1">
    <source>
        <dbReference type="SAM" id="Phobius"/>
    </source>
</evidence>
<protein>
    <submittedName>
        <fullName evidence="3">Membrane protein</fullName>
    </submittedName>
</protein>
<dbReference type="Pfam" id="PF09990">
    <property type="entry name" value="DUF2231"/>
    <property type="match status" value="1"/>
</dbReference>
<feature type="domain" description="DUF2231" evidence="2">
    <location>
        <begin position="9"/>
        <end position="142"/>
    </location>
</feature>
<feature type="transmembrane region" description="Helical" evidence="1">
    <location>
        <begin position="77"/>
        <end position="99"/>
    </location>
</feature>
<evidence type="ECO:0000313" key="4">
    <source>
        <dbReference type="Proteomes" id="UP001162030"/>
    </source>
</evidence>
<dbReference type="InterPro" id="IPR019251">
    <property type="entry name" value="DUF2231_TM"/>
</dbReference>
<organism evidence="3 4">
    <name type="scientific">Methylocaldum szegediense</name>
    <dbReference type="NCBI Taxonomy" id="73780"/>
    <lineage>
        <taxon>Bacteria</taxon>
        <taxon>Pseudomonadati</taxon>
        <taxon>Pseudomonadota</taxon>
        <taxon>Gammaproteobacteria</taxon>
        <taxon>Methylococcales</taxon>
        <taxon>Methylococcaceae</taxon>
        <taxon>Methylocaldum</taxon>
    </lineage>
</organism>
<feature type="transmembrane region" description="Helical" evidence="1">
    <location>
        <begin position="47"/>
        <end position="65"/>
    </location>
</feature>
<keyword evidence="1" id="KW-1133">Transmembrane helix</keyword>